<evidence type="ECO:0000313" key="1">
    <source>
        <dbReference type="EMBL" id="MEU0707668.1"/>
    </source>
</evidence>
<dbReference type="Proteomes" id="UP001550378">
    <property type="component" value="Unassembled WGS sequence"/>
</dbReference>
<keyword evidence="2" id="KW-1185">Reference proteome</keyword>
<comment type="caution">
    <text evidence="1">The sequence shown here is derived from an EMBL/GenBank/DDBJ whole genome shotgun (WGS) entry which is preliminary data.</text>
</comment>
<evidence type="ECO:0000313" key="2">
    <source>
        <dbReference type="Proteomes" id="UP001550378"/>
    </source>
</evidence>
<sequence length="75" mass="8396">MSQLLTVLPLLACPLVMGAMMWFMNRSRKAETYTAEGASAPDPRRKELEALRAEVDALRARVGREPDVPVREQTP</sequence>
<dbReference type="EMBL" id="JBEXZR010000006">
    <property type="protein sequence ID" value="MEU0707668.1"/>
    <property type="molecule type" value="Genomic_DNA"/>
</dbReference>
<reference evidence="1 2" key="1">
    <citation type="submission" date="2024-06" db="EMBL/GenBank/DDBJ databases">
        <title>The Natural Products Discovery Center: Release of the First 8490 Sequenced Strains for Exploring Actinobacteria Biosynthetic Diversity.</title>
        <authorList>
            <person name="Kalkreuter E."/>
            <person name="Kautsar S.A."/>
            <person name="Yang D."/>
            <person name="Bader C.D."/>
            <person name="Teijaro C.N."/>
            <person name="Fluegel L."/>
            <person name="Davis C.M."/>
            <person name="Simpson J.R."/>
            <person name="Lauterbach L."/>
            <person name="Steele A.D."/>
            <person name="Gui C."/>
            <person name="Meng S."/>
            <person name="Li G."/>
            <person name="Viehrig K."/>
            <person name="Ye F."/>
            <person name="Su P."/>
            <person name="Kiefer A.F."/>
            <person name="Nichols A."/>
            <person name="Cepeda A.J."/>
            <person name="Yan W."/>
            <person name="Fan B."/>
            <person name="Jiang Y."/>
            <person name="Adhikari A."/>
            <person name="Zheng C.-J."/>
            <person name="Schuster L."/>
            <person name="Cowan T.M."/>
            <person name="Smanski M.J."/>
            <person name="Chevrette M.G."/>
            <person name="De Carvalho L.P.S."/>
            <person name="Shen B."/>
        </authorList>
    </citation>
    <scope>NUCLEOTIDE SEQUENCE [LARGE SCALE GENOMIC DNA]</scope>
    <source>
        <strain evidence="1 2">NPDC006337</strain>
    </source>
</reference>
<name>A0ABV2W2A3_9ACTN</name>
<accession>A0ABV2W2A3</accession>
<dbReference type="RefSeq" id="WP_189906267.1">
    <property type="nucleotide sequence ID" value="NZ_JBEXZO010000027.1"/>
</dbReference>
<proteinExistence type="predicted"/>
<evidence type="ECO:0008006" key="3">
    <source>
        <dbReference type="Google" id="ProtNLM"/>
    </source>
</evidence>
<organism evidence="1 2">
    <name type="scientific">Streptomyces lavendulocolor</name>
    <dbReference type="NCBI Taxonomy" id="67316"/>
    <lineage>
        <taxon>Bacteria</taxon>
        <taxon>Bacillati</taxon>
        <taxon>Actinomycetota</taxon>
        <taxon>Actinomycetes</taxon>
        <taxon>Kitasatosporales</taxon>
        <taxon>Streptomycetaceae</taxon>
        <taxon>Streptomyces</taxon>
    </lineage>
</organism>
<protein>
    <recommendedName>
        <fullName evidence="3">Phage shock protein B</fullName>
    </recommendedName>
</protein>
<gene>
    <name evidence="1" type="ORF">ABZ508_09885</name>
</gene>